<proteinExistence type="inferred from homology"/>
<feature type="transmembrane region" description="Helical" evidence="6">
    <location>
        <begin position="97"/>
        <end position="118"/>
    </location>
</feature>
<dbReference type="InterPro" id="IPR013057">
    <property type="entry name" value="AA_transpt_TM"/>
</dbReference>
<dbReference type="EMBL" id="KZ107840">
    <property type="protein sequence ID" value="OSS52095.1"/>
    <property type="molecule type" value="Genomic_DNA"/>
</dbReference>
<evidence type="ECO:0000256" key="1">
    <source>
        <dbReference type="ARBA" id="ARBA00004141"/>
    </source>
</evidence>
<dbReference type="AlphaFoldDB" id="A0A1Y2M7K5"/>
<evidence type="ECO:0000256" key="3">
    <source>
        <dbReference type="ARBA" id="ARBA00022692"/>
    </source>
</evidence>
<organism evidence="8 9">
    <name type="scientific">Epicoccum nigrum</name>
    <name type="common">Soil fungus</name>
    <name type="synonym">Epicoccum purpurascens</name>
    <dbReference type="NCBI Taxonomy" id="105696"/>
    <lineage>
        <taxon>Eukaryota</taxon>
        <taxon>Fungi</taxon>
        <taxon>Dikarya</taxon>
        <taxon>Ascomycota</taxon>
        <taxon>Pezizomycotina</taxon>
        <taxon>Dothideomycetes</taxon>
        <taxon>Pleosporomycetidae</taxon>
        <taxon>Pleosporales</taxon>
        <taxon>Pleosporineae</taxon>
        <taxon>Didymellaceae</taxon>
        <taxon>Epicoccum</taxon>
    </lineage>
</organism>
<keyword evidence="5 6" id="KW-0472">Membrane</keyword>
<name>A0A1Y2M7K5_EPING</name>
<protein>
    <recommendedName>
        <fullName evidence="7">Amino acid transporter transmembrane domain-containing protein</fullName>
    </recommendedName>
</protein>
<feature type="transmembrane region" description="Helical" evidence="6">
    <location>
        <begin position="279"/>
        <end position="301"/>
    </location>
</feature>
<feature type="transmembrane region" description="Helical" evidence="6">
    <location>
        <begin position="361"/>
        <end position="382"/>
    </location>
</feature>
<evidence type="ECO:0000259" key="7">
    <source>
        <dbReference type="Pfam" id="PF01490"/>
    </source>
</evidence>
<comment type="similarity">
    <text evidence="2">Belongs to the amino acid/polyamine transporter 2 family.</text>
</comment>
<dbReference type="FunFam" id="1.20.1740.10:FF:000039">
    <property type="entry name" value="Neutral amino acid transporter (Eurofung)"/>
    <property type="match status" value="1"/>
</dbReference>
<dbReference type="STRING" id="105696.A0A1Y2M7K5"/>
<dbReference type="PANTHER" id="PTHR22950">
    <property type="entry name" value="AMINO ACID TRANSPORTER"/>
    <property type="match status" value="1"/>
</dbReference>
<reference evidence="8 9" key="1">
    <citation type="journal article" date="2017" name="Genome Announc.">
        <title>Genome sequence of the saprophytic ascomycete Epicoccum nigrum ICMP 19927 strain isolated from New Zealand.</title>
        <authorList>
            <person name="Fokin M."/>
            <person name="Fleetwood D."/>
            <person name="Weir B.S."/>
            <person name="Villas-Boas S.G."/>
        </authorList>
    </citation>
    <scope>NUCLEOTIDE SEQUENCE [LARGE SCALE GENOMIC DNA]</scope>
    <source>
        <strain evidence="8 9">ICMP 19927</strain>
    </source>
</reference>
<dbReference type="Proteomes" id="UP000193240">
    <property type="component" value="Unassembled WGS sequence"/>
</dbReference>
<evidence type="ECO:0000313" key="8">
    <source>
        <dbReference type="EMBL" id="OSS52095.1"/>
    </source>
</evidence>
<dbReference type="OMA" id="MLMISEN"/>
<gene>
    <name evidence="8" type="ORF">B5807_03657</name>
</gene>
<evidence type="ECO:0000256" key="4">
    <source>
        <dbReference type="ARBA" id="ARBA00022989"/>
    </source>
</evidence>
<evidence type="ECO:0000256" key="5">
    <source>
        <dbReference type="ARBA" id="ARBA00023136"/>
    </source>
</evidence>
<feature type="transmembrane region" description="Helical" evidence="6">
    <location>
        <begin position="388"/>
        <end position="415"/>
    </location>
</feature>
<feature type="transmembrane region" description="Helical" evidence="6">
    <location>
        <begin position="321"/>
        <end position="340"/>
    </location>
</feature>
<dbReference type="Pfam" id="PF01490">
    <property type="entry name" value="Aa_trans"/>
    <property type="match status" value="1"/>
</dbReference>
<sequence length="479" mass="51693">MEFRDVSSLIFPTPNNTSTRLSDVEKEAANLHQLSSSSDIEAQVSRPASDDAFGNEEGAEIQYKTCKWWHTSVLMLAENVSLGVLALPQALATLGFVPGMLCICFLGIIATYTGWIIGEFKLAYPRVQSFADCGYIIAGCVGREIAAAGSILILIFISGAHVLTFAVAMNALTDHGACTIVFSVCGMIVCFALGLPRTFKNVSISSIASCISIIVAVFIAMISIAVDKPDAGHIVAVRPDVSFVTGLGPVLNIVLAYTGHVAFLSFQSELQDPRDFKKALFLEQGIAIMFYMLISAVIYYYAGPMVRSPALGSANETFTKIAFGFAIPTILIAGVVNGNVACKYIYIRMWKNTNVIHQKSFTSVGSWVAICAGLWILAWILAEAIPSFNILLGLIAALFGVWFSYTFPIIMWFYQHKGTLLTSKHKIVLSILNGTLFCIGITIFVLGMWASGHELHTGIKGKVFSCANNWAAVSAALGV</sequence>
<keyword evidence="4 6" id="KW-1133">Transmembrane helix</keyword>
<feature type="domain" description="Amino acid transporter transmembrane" evidence="7">
    <location>
        <begin position="65"/>
        <end position="450"/>
    </location>
</feature>
<feature type="transmembrane region" description="Helical" evidence="6">
    <location>
        <begin position="174"/>
        <end position="195"/>
    </location>
</feature>
<dbReference type="InParanoid" id="A0A1Y2M7K5"/>
<feature type="transmembrane region" description="Helical" evidence="6">
    <location>
        <begin position="427"/>
        <end position="450"/>
    </location>
</feature>
<accession>A0A1Y2M7K5</accession>
<feature type="transmembrane region" description="Helical" evidence="6">
    <location>
        <begin position="145"/>
        <end position="168"/>
    </location>
</feature>
<evidence type="ECO:0000256" key="2">
    <source>
        <dbReference type="ARBA" id="ARBA00008066"/>
    </source>
</evidence>
<evidence type="ECO:0000313" key="9">
    <source>
        <dbReference type="Proteomes" id="UP000193240"/>
    </source>
</evidence>
<dbReference type="PANTHER" id="PTHR22950:SF668">
    <property type="entry name" value="AMINO ACID TRANSPORTER (EUROFUNG)"/>
    <property type="match status" value="1"/>
</dbReference>
<feature type="transmembrane region" description="Helical" evidence="6">
    <location>
        <begin position="207"/>
        <end position="226"/>
    </location>
</feature>
<feature type="transmembrane region" description="Helical" evidence="6">
    <location>
        <begin position="246"/>
        <end position="267"/>
    </location>
</feature>
<comment type="subcellular location">
    <subcellularLocation>
        <location evidence="1">Membrane</location>
        <topology evidence="1">Multi-pass membrane protein</topology>
    </subcellularLocation>
</comment>
<evidence type="ECO:0000256" key="6">
    <source>
        <dbReference type="SAM" id="Phobius"/>
    </source>
</evidence>
<dbReference type="Gene3D" id="1.20.1740.10">
    <property type="entry name" value="Amino acid/polyamine transporter I"/>
    <property type="match status" value="1"/>
</dbReference>
<keyword evidence="3 6" id="KW-0812">Transmembrane</keyword>
<dbReference type="GO" id="GO:0016020">
    <property type="term" value="C:membrane"/>
    <property type="evidence" value="ECO:0007669"/>
    <property type="project" value="UniProtKB-SubCell"/>
</dbReference>
<dbReference type="GO" id="GO:0015179">
    <property type="term" value="F:L-amino acid transmembrane transporter activity"/>
    <property type="evidence" value="ECO:0007669"/>
    <property type="project" value="TreeGrafter"/>
</dbReference>
<keyword evidence="9" id="KW-1185">Reference proteome</keyword>